<sequence>MGEWGQQYLRTALLHKDIAVHAVCEHDTAALQQAKQIFRSAGMALPALYNEGATDYTKLLTRRDIDAVIIATPWQTHYEIAKAALLAGKHVACGAIMGSTVEEHWDIVNTSKQTGKQYVTLDELSYRPELMAITSLVKEGKLGELQTIHAGADYAALNNTTISGTQPYPVYPAAATADLLGISATNQYISLSVQERQQSYVISKADPKTGKPQLIITNGLVNSISLGTSNNQSVLFQSNFNTHSFSTGFWLQATGGHWTDLSKSVQITGEHAAHLNLNSNHPQGNIALALHDFVNKVRQPTEQLAVCAAATNSVIGTLAGLSAAQNGATIQFPDFYS</sequence>
<dbReference type="AlphaFoldDB" id="A0A1V9E256"/>
<evidence type="ECO:0000259" key="2">
    <source>
        <dbReference type="Pfam" id="PF01408"/>
    </source>
</evidence>
<evidence type="ECO:0000256" key="1">
    <source>
        <dbReference type="ARBA" id="ARBA00023002"/>
    </source>
</evidence>
<evidence type="ECO:0000313" key="4">
    <source>
        <dbReference type="Proteomes" id="UP000192610"/>
    </source>
</evidence>
<gene>
    <name evidence="3" type="ORF">A4H97_17460</name>
</gene>
<keyword evidence="1" id="KW-0560">Oxidoreductase</keyword>
<keyword evidence="4" id="KW-1185">Reference proteome</keyword>
<dbReference type="Pfam" id="PF01408">
    <property type="entry name" value="GFO_IDH_MocA"/>
    <property type="match status" value="1"/>
</dbReference>
<dbReference type="GO" id="GO:0016491">
    <property type="term" value="F:oxidoreductase activity"/>
    <property type="evidence" value="ECO:0007669"/>
    <property type="project" value="UniProtKB-KW"/>
</dbReference>
<dbReference type="Gene3D" id="3.30.360.10">
    <property type="entry name" value="Dihydrodipicolinate Reductase, domain 2"/>
    <property type="match status" value="1"/>
</dbReference>
<organism evidence="3 4">
    <name type="scientific">Niastella yeongjuensis</name>
    <dbReference type="NCBI Taxonomy" id="354355"/>
    <lineage>
        <taxon>Bacteria</taxon>
        <taxon>Pseudomonadati</taxon>
        <taxon>Bacteroidota</taxon>
        <taxon>Chitinophagia</taxon>
        <taxon>Chitinophagales</taxon>
        <taxon>Chitinophagaceae</taxon>
        <taxon>Niastella</taxon>
    </lineage>
</organism>
<dbReference type="InterPro" id="IPR000683">
    <property type="entry name" value="Gfo/Idh/MocA-like_OxRdtase_N"/>
</dbReference>
<dbReference type="EMBL" id="LVXG01000078">
    <property type="protein sequence ID" value="OQP40005.1"/>
    <property type="molecule type" value="Genomic_DNA"/>
</dbReference>
<name>A0A1V9E256_9BACT</name>
<evidence type="ECO:0000313" key="3">
    <source>
        <dbReference type="EMBL" id="OQP40005.1"/>
    </source>
</evidence>
<dbReference type="STRING" id="354355.SAMN05660816_02237"/>
<comment type="caution">
    <text evidence="3">The sequence shown here is derived from an EMBL/GenBank/DDBJ whole genome shotgun (WGS) entry which is preliminary data.</text>
</comment>
<dbReference type="PANTHER" id="PTHR43818:SF11">
    <property type="entry name" value="BCDNA.GH03377"/>
    <property type="match status" value="1"/>
</dbReference>
<dbReference type="Proteomes" id="UP000192610">
    <property type="component" value="Unassembled WGS sequence"/>
</dbReference>
<dbReference type="GO" id="GO:0000166">
    <property type="term" value="F:nucleotide binding"/>
    <property type="evidence" value="ECO:0007669"/>
    <property type="project" value="InterPro"/>
</dbReference>
<dbReference type="InterPro" id="IPR036291">
    <property type="entry name" value="NAD(P)-bd_dom_sf"/>
</dbReference>
<dbReference type="InterPro" id="IPR050463">
    <property type="entry name" value="Gfo/Idh/MocA_oxidrdct_glycsds"/>
</dbReference>
<dbReference type="SUPFAM" id="SSF51735">
    <property type="entry name" value="NAD(P)-binding Rossmann-fold domains"/>
    <property type="match status" value="1"/>
</dbReference>
<dbReference type="PANTHER" id="PTHR43818">
    <property type="entry name" value="BCDNA.GH03377"/>
    <property type="match status" value="1"/>
</dbReference>
<accession>A0A1V9E256</accession>
<reference evidence="4" key="1">
    <citation type="submission" date="2016-04" db="EMBL/GenBank/DDBJ databases">
        <authorList>
            <person name="Chen L."/>
            <person name="Zhuang W."/>
            <person name="Wang G."/>
        </authorList>
    </citation>
    <scope>NUCLEOTIDE SEQUENCE [LARGE SCALE GENOMIC DNA]</scope>
    <source>
        <strain evidence="4">17621</strain>
    </source>
</reference>
<dbReference type="Gene3D" id="3.40.50.720">
    <property type="entry name" value="NAD(P)-binding Rossmann-like Domain"/>
    <property type="match status" value="1"/>
</dbReference>
<feature type="domain" description="Gfo/Idh/MocA-like oxidoreductase N-terminal" evidence="2">
    <location>
        <begin position="2"/>
        <end position="118"/>
    </location>
</feature>
<proteinExistence type="predicted"/>
<protein>
    <recommendedName>
        <fullName evidence="2">Gfo/Idh/MocA-like oxidoreductase N-terminal domain-containing protein</fullName>
    </recommendedName>
</protein>